<dbReference type="GO" id="GO:0003700">
    <property type="term" value="F:DNA-binding transcription factor activity"/>
    <property type="evidence" value="ECO:0007669"/>
    <property type="project" value="InterPro"/>
</dbReference>
<dbReference type="Proteomes" id="UP000620139">
    <property type="component" value="Unassembled WGS sequence"/>
</dbReference>
<evidence type="ECO:0000313" key="2">
    <source>
        <dbReference type="EMBL" id="MBH9551486.1"/>
    </source>
</evidence>
<protein>
    <submittedName>
        <fullName evidence="2">Winged helix-turn-helix transcriptional regulator</fullName>
    </submittedName>
</protein>
<keyword evidence="3" id="KW-1185">Reference proteome</keyword>
<dbReference type="PANTHER" id="PTHR33164:SF89">
    <property type="entry name" value="MARR FAMILY REGULATORY PROTEIN"/>
    <property type="match status" value="1"/>
</dbReference>
<evidence type="ECO:0000259" key="1">
    <source>
        <dbReference type="PROSITE" id="PS50995"/>
    </source>
</evidence>
<dbReference type="InterPro" id="IPR039422">
    <property type="entry name" value="MarR/SlyA-like"/>
</dbReference>
<dbReference type="PANTHER" id="PTHR33164">
    <property type="entry name" value="TRANSCRIPTIONAL REGULATOR, MARR FAMILY"/>
    <property type="match status" value="1"/>
</dbReference>
<dbReference type="PRINTS" id="PR00598">
    <property type="entry name" value="HTHMARR"/>
</dbReference>
<dbReference type="InterPro" id="IPR036390">
    <property type="entry name" value="WH_DNA-bd_sf"/>
</dbReference>
<organism evidence="2 3">
    <name type="scientific">Inhella gelatinilytica</name>
    <dbReference type="NCBI Taxonomy" id="2795030"/>
    <lineage>
        <taxon>Bacteria</taxon>
        <taxon>Pseudomonadati</taxon>
        <taxon>Pseudomonadota</taxon>
        <taxon>Betaproteobacteria</taxon>
        <taxon>Burkholderiales</taxon>
        <taxon>Sphaerotilaceae</taxon>
        <taxon>Inhella</taxon>
    </lineage>
</organism>
<comment type="caution">
    <text evidence="2">The sequence shown here is derived from an EMBL/GenBank/DDBJ whole genome shotgun (WGS) entry which is preliminary data.</text>
</comment>
<proteinExistence type="predicted"/>
<sequence>MKAVPHGSETDTPERLLRQFRVVLRAVRAHFQAVEREVGIGGAQLWALAVIDQRPDLGVNELARALSIRQPNASSMVKLLHSAGYVETRRDAQDKRFVRLRATPEGQRLLMQAPGPAAGVLPAALKDLTPESARQLERSMGELIALLQADPALADEPLAQL</sequence>
<dbReference type="Gene3D" id="1.10.10.10">
    <property type="entry name" value="Winged helix-like DNA-binding domain superfamily/Winged helix DNA-binding domain"/>
    <property type="match status" value="1"/>
</dbReference>
<accession>A0A931ITZ2</accession>
<dbReference type="EMBL" id="JAEDAL010000001">
    <property type="protein sequence ID" value="MBH9551486.1"/>
    <property type="molecule type" value="Genomic_DNA"/>
</dbReference>
<dbReference type="InterPro" id="IPR036388">
    <property type="entry name" value="WH-like_DNA-bd_sf"/>
</dbReference>
<dbReference type="GO" id="GO:0006950">
    <property type="term" value="P:response to stress"/>
    <property type="evidence" value="ECO:0007669"/>
    <property type="project" value="TreeGrafter"/>
</dbReference>
<dbReference type="PROSITE" id="PS50995">
    <property type="entry name" value="HTH_MARR_2"/>
    <property type="match status" value="1"/>
</dbReference>
<dbReference type="Pfam" id="PF12802">
    <property type="entry name" value="MarR_2"/>
    <property type="match status" value="1"/>
</dbReference>
<evidence type="ECO:0000313" key="3">
    <source>
        <dbReference type="Proteomes" id="UP000620139"/>
    </source>
</evidence>
<dbReference type="AlphaFoldDB" id="A0A931ITZ2"/>
<dbReference type="RefSeq" id="WP_198099098.1">
    <property type="nucleotide sequence ID" value="NZ_JAEDAL010000001.1"/>
</dbReference>
<name>A0A931ITZ2_9BURK</name>
<dbReference type="SUPFAM" id="SSF46785">
    <property type="entry name" value="Winged helix' DNA-binding domain"/>
    <property type="match status" value="1"/>
</dbReference>
<dbReference type="SMART" id="SM00347">
    <property type="entry name" value="HTH_MARR"/>
    <property type="match status" value="1"/>
</dbReference>
<gene>
    <name evidence="2" type="ORF">I7X43_01380</name>
</gene>
<reference evidence="2" key="1">
    <citation type="submission" date="2020-12" db="EMBL/GenBank/DDBJ databases">
        <title>The genome sequence of Inhella sp. 4Y17.</title>
        <authorList>
            <person name="Liu Y."/>
        </authorList>
    </citation>
    <scope>NUCLEOTIDE SEQUENCE</scope>
    <source>
        <strain evidence="2">4Y10</strain>
    </source>
</reference>
<feature type="domain" description="HTH marR-type" evidence="1">
    <location>
        <begin position="13"/>
        <end position="145"/>
    </location>
</feature>
<dbReference type="InterPro" id="IPR000835">
    <property type="entry name" value="HTH_MarR-typ"/>
</dbReference>